<feature type="domain" description="MrpA C-terminal/MbhD" evidence="7">
    <location>
        <begin position="10"/>
        <end position="74"/>
    </location>
</feature>
<evidence type="ECO:0000259" key="7">
    <source>
        <dbReference type="Pfam" id="PF13244"/>
    </source>
</evidence>
<evidence type="ECO:0000256" key="2">
    <source>
        <dbReference type="ARBA" id="ARBA00022475"/>
    </source>
</evidence>
<keyword evidence="3 6" id="KW-0812">Transmembrane</keyword>
<keyword evidence="5 6" id="KW-0472">Membrane</keyword>
<dbReference type="EMBL" id="AP028654">
    <property type="protein sequence ID" value="BEP28118.1"/>
    <property type="molecule type" value="Genomic_DNA"/>
</dbReference>
<sequence>MYIKYVLMTLLLFLSLIIILEKNNFKLIVFFSVFSLISASLYFYNFAPDVALAEVAVGSAFVPLIFLIAISKQRTFTVMSTLKKNFEYNKILVEFCIRENLKLKIIDIDSVTNDESRTIHGVFRRKDIDLIVNYDEYNGKYEMIGKKTNILLNELDNSLINFSNIELIRILDEEMKD</sequence>
<keyword evidence="2" id="KW-1003">Cell membrane</keyword>
<organism evidence="8 9">
    <name type="scientific">Helicovermis profundi</name>
    <dbReference type="NCBI Taxonomy" id="3065157"/>
    <lineage>
        <taxon>Bacteria</taxon>
        <taxon>Bacillati</taxon>
        <taxon>Bacillota</taxon>
        <taxon>Clostridia</taxon>
        <taxon>Helicovermis</taxon>
    </lineage>
</organism>
<evidence type="ECO:0000313" key="8">
    <source>
        <dbReference type="EMBL" id="BEP28118.1"/>
    </source>
</evidence>
<dbReference type="AlphaFoldDB" id="A0AAU9E1G1"/>
<dbReference type="InterPro" id="IPR025383">
    <property type="entry name" value="MrpA_C/MbhD"/>
</dbReference>
<name>A0AAU9E1G1_9FIRM</name>
<comment type="subcellular location">
    <subcellularLocation>
        <location evidence="1">Cell membrane</location>
        <topology evidence="1">Multi-pass membrane protein</topology>
    </subcellularLocation>
</comment>
<keyword evidence="4 6" id="KW-1133">Transmembrane helix</keyword>
<accession>A0AAU9E1G1</accession>
<dbReference type="Pfam" id="PF13244">
    <property type="entry name" value="MbhD"/>
    <property type="match status" value="1"/>
</dbReference>
<evidence type="ECO:0000313" key="9">
    <source>
        <dbReference type="Proteomes" id="UP001321786"/>
    </source>
</evidence>
<dbReference type="Proteomes" id="UP001321786">
    <property type="component" value="Chromosome"/>
</dbReference>
<evidence type="ECO:0000256" key="3">
    <source>
        <dbReference type="ARBA" id="ARBA00022692"/>
    </source>
</evidence>
<feature type="transmembrane region" description="Helical" evidence="6">
    <location>
        <begin position="5"/>
        <end position="20"/>
    </location>
</feature>
<dbReference type="RefSeq" id="WP_338536461.1">
    <property type="nucleotide sequence ID" value="NZ_AP028654.1"/>
</dbReference>
<feature type="transmembrane region" description="Helical" evidence="6">
    <location>
        <begin position="27"/>
        <end position="44"/>
    </location>
</feature>
<evidence type="ECO:0000256" key="1">
    <source>
        <dbReference type="ARBA" id="ARBA00004651"/>
    </source>
</evidence>
<keyword evidence="9" id="KW-1185">Reference proteome</keyword>
<feature type="transmembrane region" description="Helical" evidence="6">
    <location>
        <begin position="50"/>
        <end position="70"/>
    </location>
</feature>
<gene>
    <name evidence="8" type="ORF">HLPR_04490</name>
</gene>
<evidence type="ECO:0000256" key="4">
    <source>
        <dbReference type="ARBA" id="ARBA00022989"/>
    </source>
</evidence>
<reference evidence="8 9" key="1">
    <citation type="submission" date="2023-08" db="EMBL/GenBank/DDBJ databases">
        <title>Helicovermis profunda gen. nov., sp. nov., a novel mesophilic, fermentative bacterium within the Bacillota from a deep-sea hydrothermal vent chimney.</title>
        <authorList>
            <person name="Miyazaki U."/>
            <person name="Mizutani D."/>
            <person name="Hashimoto Y."/>
            <person name="Tame A."/>
            <person name="Sawayama S."/>
            <person name="Miyazaki J."/>
            <person name="Takai K."/>
            <person name="Nakagawa S."/>
        </authorList>
    </citation>
    <scope>NUCLEOTIDE SEQUENCE [LARGE SCALE GENOMIC DNA]</scope>
    <source>
        <strain evidence="8 9">S502</strain>
    </source>
</reference>
<evidence type="ECO:0000256" key="5">
    <source>
        <dbReference type="ARBA" id="ARBA00023136"/>
    </source>
</evidence>
<dbReference type="GO" id="GO:0005886">
    <property type="term" value="C:plasma membrane"/>
    <property type="evidence" value="ECO:0007669"/>
    <property type="project" value="UniProtKB-SubCell"/>
</dbReference>
<evidence type="ECO:0000256" key="6">
    <source>
        <dbReference type="SAM" id="Phobius"/>
    </source>
</evidence>
<proteinExistence type="predicted"/>
<dbReference type="KEGG" id="hprf:HLPR_04490"/>
<protein>
    <recommendedName>
        <fullName evidence="7">MrpA C-terminal/MbhD domain-containing protein</fullName>
    </recommendedName>
</protein>